<name>X1GGS1_9ZZZZ</name>
<proteinExistence type="predicted"/>
<keyword evidence="1" id="KW-0472">Membrane</keyword>
<dbReference type="PANTHER" id="PTHR23222">
    <property type="entry name" value="PROHIBITIN"/>
    <property type="match status" value="1"/>
</dbReference>
<dbReference type="Gene3D" id="3.30.479.30">
    <property type="entry name" value="Band 7 domain"/>
    <property type="match status" value="1"/>
</dbReference>
<dbReference type="InterPro" id="IPR001107">
    <property type="entry name" value="Band_7"/>
</dbReference>
<evidence type="ECO:0000256" key="1">
    <source>
        <dbReference type="SAM" id="Phobius"/>
    </source>
</evidence>
<feature type="domain" description="Band 7" evidence="2">
    <location>
        <begin position="23"/>
        <end position="201"/>
    </location>
</feature>
<accession>X1GGS1</accession>
<dbReference type="AlphaFoldDB" id="X1GGS1"/>
<dbReference type="EMBL" id="BARU01022462">
    <property type="protein sequence ID" value="GAH57101.1"/>
    <property type="molecule type" value="Genomic_DNA"/>
</dbReference>
<comment type="caution">
    <text evidence="3">The sequence shown here is derived from an EMBL/GenBank/DDBJ whole genome shotgun (WGS) entry which is preliminary data.</text>
</comment>
<feature type="transmembrane region" description="Helical" evidence="1">
    <location>
        <begin position="7"/>
        <end position="28"/>
    </location>
</feature>
<dbReference type="PANTHER" id="PTHR23222:SF0">
    <property type="entry name" value="PROHIBITIN 1"/>
    <property type="match status" value="1"/>
</dbReference>
<keyword evidence="1" id="KW-1133">Transmembrane helix</keyword>
<dbReference type="CDD" id="cd03401">
    <property type="entry name" value="SPFH_prohibitin"/>
    <property type="match status" value="1"/>
</dbReference>
<protein>
    <recommendedName>
        <fullName evidence="2">Band 7 domain-containing protein</fullName>
    </recommendedName>
</protein>
<dbReference type="InterPro" id="IPR000163">
    <property type="entry name" value="Prohibitin"/>
</dbReference>
<dbReference type="GO" id="GO:0016020">
    <property type="term" value="C:membrane"/>
    <property type="evidence" value="ECO:0007669"/>
    <property type="project" value="InterPro"/>
</dbReference>
<dbReference type="SUPFAM" id="SSF117892">
    <property type="entry name" value="Band 7/SPFH domain"/>
    <property type="match status" value="1"/>
</dbReference>
<reference evidence="3" key="1">
    <citation type="journal article" date="2014" name="Front. Microbiol.">
        <title>High frequency of phylogenetically diverse reductive dehalogenase-homologous genes in deep subseafloor sedimentary metagenomes.</title>
        <authorList>
            <person name="Kawai M."/>
            <person name="Futagami T."/>
            <person name="Toyoda A."/>
            <person name="Takaki Y."/>
            <person name="Nishi S."/>
            <person name="Hori S."/>
            <person name="Arai W."/>
            <person name="Tsubouchi T."/>
            <person name="Morono Y."/>
            <person name="Uchiyama I."/>
            <person name="Ito T."/>
            <person name="Fujiyama A."/>
            <person name="Inagaki F."/>
            <person name="Takami H."/>
        </authorList>
    </citation>
    <scope>NUCLEOTIDE SEQUENCE</scope>
    <source>
        <strain evidence="3">Expedition CK06-06</strain>
    </source>
</reference>
<dbReference type="InterPro" id="IPR036013">
    <property type="entry name" value="Band_7/SPFH_dom_sf"/>
</dbReference>
<dbReference type="SMART" id="SM00244">
    <property type="entry name" value="PHB"/>
    <property type="match status" value="1"/>
</dbReference>
<evidence type="ECO:0000313" key="3">
    <source>
        <dbReference type="EMBL" id="GAH57101.1"/>
    </source>
</evidence>
<gene>
    <name evidence="3" type="ORF">S03H2_36589</name>
</gene>
<sequence length="223" mass="25628">MKFVPKIIIGVVVFIVVLILVLNIFVIVQAGNVRVLTQFGRTVGVTFTPGIHIKAPFIQNTVNYSTRQVTYETSDFPETSRANYPDFTVDTTSLDGQQIQLKYTIRFSIDAKQAEWILNNIGTMDNLVEKVVKTEARSLSRNIPKKYTAAQLYSEQVFDVQDEISETLRPVFEENGIILDEFLLRKIEFTEQYFNILEEKQIAEERIVVEQNILAQEKLKKSK</sequence>
<evidence type="ECO:0000259" key="2">
    <source>
        <dbReference type="SMART" id="SM00244"/>
    </source>
</evidence>
<organism evidence="3">
    <name type="scientific">marine sediment metagenome</name>
    <dbReference type="NCBI Taxonomy" id="412755"/>
    <lineage>
        <taxon>unclassified sequences</taxon>
        <taxon>metagenomes</taxon>
        <taxon>ecological metagenomes</taxon>
    </lineage>
</organism>
<keyword evidence="1" id="KW-0812">Transmembrane</keyword>
<dbReference type="Pfam" id="PF01145">
    <property type="entry name" value="Band_7"/>
    <property type="match status" value="1"/>
</dbReference>